<feature type="repeat" description="Pumilio" evidence="3">
    <location>
        <begin position="224"/>
        <end position="260"/>
    </location>
</feature>
<feature type="compositionally biased region" description="Acidic residues" evidence="4">
    <location>
        <begin position="123"/>
        <end position="156"/>
    </location>
</feature>
<comment type="caution">
    <text evidence="6">The sequence shown here is derived from an EMBL/GenBank/DDBJ whole genome shotgun (WGS) entry which is preliminary data.</text>
</comment>
<reference evidence="6 7" key="1">
    <citation type="submission" date="2023-04" db="EMBL/GenBank/DDBJ databases">
        <title>Genome of Basidiobolus ranarum AG-B5.</title>
        <authorList>
            <person name="Stajich J.E."/>
            <person name="Carter-House D."/>
            <person name="Gryganskyi A."/>
        </authorList>
    </citation>
    <scope>NUCLEOTIDE SEQUENCE [LARGE SCALE GENOMIC DNA]</scope>
    <source>
        <strain evidence="6 7">AG-B5</strain>
    </source>
</reference>
<evidence type="ECO:0000313" key="6">
    <source>
        <dbReference type="EMBL" id="KAK9767790.1"/>
    </source>
</evidence>
<dbReference type="SMART" id="SM00025">
    <property type="entry name" value="Pumilio"/>
    <property type="match status" value="6"/>
</dbReference>
<proteinExistence type="predicted"/>
<dbReference type="PROSITE" id="PS50303">
    <property type="entry name" value="PUM_HD"/>
    <property type="match status" value="1"/>
</dbReference>
<feature type="domain" description="PUM-HD" evidence="5">
    <location>
        <begin position="197"/>
        <end position="550"/>
    </location>
</feature>
<dbReference type="InterPro" id="IPR001313">
    <property type="entry name" value="Pumilio_RNA-bd_rpt"/>
</dbReference>
<sequence>MAGTPIQKKRKASNEGEGKAPKQVKEVKDKSAKKSKAPVEQDTEIKEKKSKSKSKEVKEAKDKSSKKTKTSDDNNAEIKEKKSKSKEDKVKEPKEKSTSKKAKVDTEGKDKKKKKAVTKETPEEVEDSDEEMFAADFETAQEEPVEEAVDTMDLTEPEAKVNEQPANSQNSKESHEKQKTLKLERKAQKPHFEILSQAKKLWEKMRRKDVPKPEREKLISDLMALVKGSVVEVIFKHDASRVIQTCLKYGNSEHRNQIAGELKGKYLELSKSMYGKFIVIKILHYCPKYREHVVKEFYGKVRKLIKHKEASEIIEEAFGQFANSAQRHALVEEFYGSEFALFKSAEKKSLDDILKEKPEKKETILKHLFETVSDILDKGTINHSIVHRAMYEYLTHTDASGVQEMIALIKEQVAEILHTKDGAQVAMLCLLYATPKDRKVIVKSFKPFVQKICQEEFGHMVFLRLFDVIDDTVLVTKNIISEICNALDEIVDDKYGRRVVLYLLAGRSPKYISPGNISLLETGDEVRSTTSKKDPTARANELLNAISPALMKYVSENLATMLREPFPSQVCFEVYRNAAGDKSVLYDALKAILSEEAEDEHILENPIASRTLKNLIQSEYKTKNGEVKPASDAKIGPLVLEAIQPHIEHFSTSGGSFVVLSLLESPACQKKVNSSLKKRVKDIKKAGAEGNKGAEILAEAIAKLGSN</sequence>
<keyword evidence="2" id="KW-0694">RNA-binding</keyword>
<organism evidence="6 7">
    <name type="scientific">Basidiobolus ranarum</name>
    <dbReference type="NCBI Taxonomy" id="34480"/>
    <lineage>
        <taxon>Eukaryota</taxon>
        <taxon>Fungi</taxon>
        <taxon>Fungi incertae sedis</taxon>
        <taxon>Zoopagomycota</taxon>
        <taxon>Entomophthoromycotina</taxon>
        <taxon>Basidiobolomycetes</taxon>
        <taxon>Basidiobolales</taxon>
        <taxon>Basidiobolaceae</taxon>
        <taxon>Basidiobolus</taxon>
    </lineage>
</organism>
<dbReference type="InterPro" id="IPR040059">
    <property type="entry name" value="PUM3"/>
</dbReference>
<dbReference type="PANTHER" id="PTHR13389">
    <property type="entry name" value="PUMILIO HOMOLOG 3"/>
    <property type="match status" value="1"/>
</dbReference>
<dbReference type="SUPFAM" id="SSF48371">
    <property type="entry name" value="ARM repeat"/>
    <property type="match status" value="1"/>
</dbReference>
<dbReference type="EMBL" id="JASJQH010000054">
    <property type="protein sequence ID" value="KAK9767790.1"/>
    <property type="molecule type" value="Genomic_DNA"/>
</dbReference>
<dbReference type="Gene3D" id="1.25.10.10">
    <property type="entry name" value="Leucine-rich Repeat Variant"/>
    <property type="match status" value="2"/>
</dbReference>
<dbReference type="Pfam" id="PF08144">
    <property type="entry name" value="CPL"/>
    <property type="match status" value="1"/>
</dbReference>
<dbReference type="PANTHER" id="PTHR13389:SF0">
    <property type="entry name" value="PUMILIO HOMOLOG 3"/>
    <property type="match status" value="1"/>
</dbReference>
<evidence type="ECO:0000259" key="5">
    <source>
        <dbReference type="PROSITE" id="PS50303"/>
    </source>
</evidence>
<dbReference type="InterPro" id="IPR011989">
    <property type="entry name" value="ARM-like"/>
</dbReference>
<evidence type="ECO:0000256" key="1">
    <source>
        <dbReference type="ARBA" id="ARBA00022737"/>
    </source>
</evidence>
<evidence type="ECO:0000256" key="4">
    <source>
        <dbReference type="SAM" id="MobiDB-lite"/>
    </source>
</evidence>
<evidence type="ECO:0000313" key="7">
    <source>
        <dbReference type="Proteomes" id="UP001479436"/>
    </source>
</evidence>
<dbReference type="Proteomes" id="UP001479436">
    <property type="component" value="Unassembled WGS sequence"/>
</dbReference>
<keyword evidence="1" id="KW-0677">Repeat</keyword>
<accession>A0ABR2X213</accession>
<protein>
    <submittedName>
        <fullName evidence="6">Pumilio y domain member 6</fullName>
    </submittedName>
</protein>
<gene>
    <name evidence="6" type="primary">puf6</name>
    <name evidence="6" type="ORF">K7432_002126</name>
</gene>
<keyword evidence="7" id="KW-1185">Reference proteome</keyword>
<dbReference type="PROSITE" id="PS50302">
    <property type="entry name" value="PUM"/>
    <property type="match status" value="1"/>
</dbReference>
<dbReference type="InterPro" id="IPR033133">
    <property type="entry name" value="PUM-HD"/>
</dbReference>
<evidence type="ECO:0000256" key="3">
    <source>
        <dbReference type="PROSITE-ProRule" id="PRU00317"/>
    </source>
</evidence>
<dbReference type="InterPro" id="IPR016024">
    <property type="entry name" value="ARM-type_fold"/>
</dbReference>
<dbReference type="InterPro" id="IPR012959">
    <property type="entry name" value="CPL_dom"/>
</dbReference>
<name>A0ABR2X213_9FUNG</name>
<feature type="compositionally biased region" description="Basic and acidic residues" evidence="4">
    <location>
        <begin position="12"/>
        <end position="110"/>
    </location>
</feature>
<feature type="region of interest" description="Disordered" evidence="4">
    <location>
        <begin position="1"/>
        <end position="179"/>
    </location>
</feature>
<dbReference type="Pfam" id="PF00806">
    <property type="entry name" value="PUF"/>
    <property type="match status" value="1"/>
</dbReference>
<evidence type="ECO:0000256" key="2">
    <source>
        <dbReference type="ARBA" id="ARBA00022884"/>
    </source>
</evidence>